<reference evidence="3" key="1">
    <citation type="submission" date="2018-05" db="EMBL/GenBank/DDBJ databases">
        <title>Pseudarcicella sp. HME7025 Genome sequencing and assembly.</title>
        <authorList>
            <person name="Kim H."/>
            <person name="Kang H."/>
            <person name="Joh K."/>
        </authorList>
    </citation>
    <scope>NUCLEOTIDE SEQUENCE [LARGE SCALE GENOMIC DNA]</scope>
    <source>
        <strain evidence="3">HME7025</strain>
    </source>
</reference>
<evidence type="ECO:0000313" key="2">
    <source>
        <dbReference type="EMBL" id="AWL07901.1"/>
    </source>
</evidence>
<keyword evidence="1" id="KW-0732">Signal</keyword>
<keyword evidence="3" id="KW-1185">Reference proteome</keyword>
<organism evidence="2 3">
    <name type="scientific">Aquirufa nivalisilvae</name>
    <dbReference type="NCBI Taxonomy" id="2516557"/>
    <lineage>
        <taxon>Bacteria</taxon>
        <taxon>Pseudomonadati</taxon>
        <taxon>Bacteroidota</taxon>
        <taxon>Cytophagia</taxon>
        <taxon>Cytophagales</taxon>
        <taxon>Flectobacillaceae</taxon>
        <taxon>Aquirufa</taxon>
    </lineage>
</organism>
<dbReference type="AlphaFoldDB" id="A0A2S2DR80"/>
<proteinExistence type="predicted"/>
<dbReference type="EMBL" id="CP029346">
    <property type="protein sequence ID" value="AWL07901.1"/>
    <property type="molecule type" value="Genomic_DNA"/>
</dbReference>
<accession>A0A2S2DR80</accession>
<protein>
    <submittedName>
        <fullName evidence="2">Uncharacterized protein</fullName>
    </submittedName>
</protein>
<sequence>MKKFSVFLLILLSLNLNGQSVQKRNWEYSKVVYTASSKKKIIITNSLPKGGGIVSYKGKEYNYFIFWTNVRNEAPSPLDLKIKIPTIISFKSNELYAKVAFTKSNMTVDKEQEFDYGLTGIPSLLNNESNQLKDLNNRISPFNNYLFYSAIFIHKTKWPVRAEYILKDKTLFYKITAGTDVVTVPCGSLDFKN</sequence>
<dbReference type="Proteomes" id="UP000245468">
    <property type="component" value="Chromosome"/>
</dbReference>
<feature type="signal peptide" evidence="1">
    <location>
        <begin position="1"/>
        <end position="18"/>
    </location>
</feature>
<evidence type="ECO:0000313" key="3">
    <source>
        <dbReference type="Proteomes" id="UP000245468"/>
    </source>
</evidence>
<name>A0A2S2DR80_9BACT</name>
<dbReference type="OrthoDB" id="1179861at2"/>
<dbReference type="RefSeq" id="WP_109321682.1">
    <property type="nucleotide sequence ID" value="NZ_CP029346.1"/>
</dbReference>
<dbReference type="KEGG" id="psez:HME7025_00015"/>
<evidence type="ECO:0000256" key="1">
    <source>
        <dbReference type="SAM" id="SignalP"/>
    </source>
</evidence>
<feature type="chain" id="PRO_5015428806" evidence="1">
    <location>
        <begin position="19"/>
        <end position="193"/>
    </location>
</feature>
<gene>
    <name evidence="2" type="ORF">HME7025_00015</name>
</gene>